<dbReference type="Proteomes" id="UP001566132">
    <property type="component" value="Unassembled WGS sequence"/>
</dbReference>
<name>A0ABD1EA13_HYPHA</name>
<proteinExistence type="predicted"/>
<dbReference type="AlphaFoldDB" id="A0ABD1EA13"/>
<evidence type="ECO:0000256" key="1">
    <source>
        <dbReference type="SAM" id="MobiDB-lite"/>
    </source>
</evidence>
<keyword evidence="2" id="KW-0812">Transmembrane</keyword>
<keyword evidence="2" id="KW-0472">Membrane</keyword>
<evidence type="ECO:0000313" key="4">
    <source>
        <dbReference type="Proteomes" id="UP001566132"/>
    </source>
</evidence>
<keyword evidence="4" id="KW-1185">Reference proteome</keyword>
<dbReference type="EMBL" id="JBDJPC010000009">
    <property type="protein sequence ID" value="KAL1491467.1"/>
    <property type="molecule type" value="Genomic_DNA"/>
</dbReference>
<organism evidence="3 4">
    <name type="scientific">Hypothenemus hampei</name>
    <name type="common">Coffee berry borer</name>
    <dbReference type="NCBI Taxonomy" id="57062"/>
    <lineage>
        <taxon>Eukaryota</taxon>
        <taxon>Metazoa</taxon>
        <taxon>Ecdysozoa</taxon>
        <taxon>Arthropoda</taxon>
        <taxon>Hexapoda</taxon>
        <taxon>Insecta</taxon>
        <taxon>Pterygota</taxon>
        <taxon>Neoptera</taxon>
        <taxon>Endopterygota</taxon>
        <taxon>Coleoptera</taxon>
        <taxon>Polyphaga</taxon>
        <taxon>Cucujiformia</taxon>
        <taxon>Curculionidae</taxon>
        <taxon>Scolytinae</taxon>
        <taxon>Hypothenemus</taxon>
    </lineage>
</organism>
<feature type="transmembrane region" description="Helical" evidence="2">
    <location>
        <begin position="209"/>
        <end position="230"/>
    </location>
</feature>
<feature type="region of interest" description="Disordered" evidence="1">
    <location>
        <begin position="62"/>
        <end position="117"/>
    </location>
</feature>
<gene>
    <name evidence="3" type="ORF">ABEB36_012064</name>
</gene>
<protein>
    <submittedName>
        <fullName evidence="3">Uncharacterized protein</fullName>
    </submittedName>
</protein>
<keyword evidence="2" id="KW-1133">Transmembrane helix</keyword>
<reference evidence="3 4" key="1">
    <citation type="submission" date="2024-05" db="EMBL/GenBank/DDBJ databases">
        <title>Genetic variation in Jamaican populations of the coffee berry borer (Hypothenemus hampei).</title>
        <authorList>
            <person name="Errbii M."/>
            <person name="Myrie A."/>
        </authorList>
    </citation>
    <scope>NUCLEOTIDE SEQUENCE [LARGE SCALE GENOMIC DNA]</scope>
    <source>
        <strain evidence="3">JA-Hopewell-2020-01-JO</strain>
        <tissue evidence="3">Whole body</tissue>
    </source>
</reference>
<evidence type="ECO:0000313" key="3">
    <source>
        <dbReference type="EMBL" id="KAL1491467.1"/>
    </source>
</evidence>
<feature type="compositionally biased region" description="Basic residues" evidence="1">
    <location>
        <begin position="83"/>
        <end position="94"/>
    </location>
</feature>
<comment type="caution">
    <text evidence="3">The sequence shown here is derived from an EMBL/GenBank/DDBJ whole genome shotgun (WGS) entry which is preliminary data.</text>
</comment>
<accession>A0ABD1EA13</accession>
<evidence type="ECO:0000256" key="2">
    <source>
        <dbReference type="SAM" id="Phobius"/>
    </source>
</evidence>
<sequence length="276" mass="31407">MPGLDKAVSTEDFCAENGMLRLDAILNTLVENKVEALKLESPHSSTILQKFKFHSPKPTMKIENEKNKKKNNMEKNSVPVHRTGSRLKPYKKQVCRQDTSSPDSQGMYPDSEKCASSNCPSQVCSCQRPLSMQASEDYVSIKMNGFGDVETDAMIAEEELRRARKKRRRRRKRRLKKRLALNAHLVDTLTQENEFKSLNDDELPPRAKWTIMATACLLLFMCLLLVGITLRMAPIIDEIVREENEKLISQFNTINTSSSSSSSIHKDEKLYILNGV</sequence>